<dbReference type="Gene3D" id="2.60.120.10">
    <property type="entry name" value="Jelly Rolls"/>
    <property type="match status" value="1"/>
</dbReference>
<evidence type="ECO:0000256" key="2">
    <source>
        <dbReference type="ARBA" id="ARBA00001997"/>
    </source>
</evidence>
<dbReference type="Proteomes" id="UP000238196">
    <property type="component" value="Unassembled WGS sequence"/>
</dbReference>
<dbReference type="PANTHER" id="PTHR21047">
    <property type="entry name" value="DTDP-6-DEOXY-D-GLUCOSE-3,5 EPIMERASE"/>
    <property type="match status" value="1"/>
</dbReference>
<comment type="caution">
    <text evidence="10">The sequence shown here is derived from an EMBL/GenBank/DDBJ whole genome shotgun (WGS) entry which is preliminary data.</text>
</comment>
<evidence type="ECO:0000256" key="7">
    <source>
        <dbReference type="ARBA" id="ARBA00033311"/>
    </source>
</evidence>
<dbReference type="GO" id="GO:0000271">
    <property type="term" value="P:polysaccharide biosynthetic process"/>
    <property type="evidence" value="ECO:0007669"/>
    <property type="project" value="TreeGrafter"/>
</dbReference>
<comment type="catalytic activity">
    <reaction evidence="1">
        <text>dTDP-4-dehydro-6-deoxy-alpha-D-glucose = dTDP-4-dehydro-beta-L-rhamnose</text>
        <dbReference type="Rhea" id="RHEA:16969"/>
        <dbReference type="ChEBI" id="CHEBI:57649"/>
        <dbReference type="ChEBI" id="CHEBI:62830"/>
        <dbReference type="EC" id="5.1.3.13"/>
    </reaction>
</comment>
<evidence type="ECO:0000256" key="3">
    <source>
        <dbReference type="ARBA" id="ARBA00012098"/>
    </source>
</evidence>
<evidence type="ECO:0000256" key="4">
    <source>
        <dbReference type="ARBA" id="ARBA00019595"/>
    </source>
</evidence>
<reference evidence="10 11" key="1">
    <citation type="submission" date="2018-02" db="EMBL/GenBank/DDBJ databases">
        <title>novel marine gammaproteobacteria from coastal saline agro ecosystem.</title>
        <authorList>
            <person name="Krishnan R."/>
            <person name="Ramesh Kumar N."/>
        </authorList>
    </citation>
    <scope>NUCLEOTIDE SEQUENCE [LARGE SCALE GENOMIC DNA]</scope>
    <source>
        <strain evidence="10 11">228</strain>
    </source>
</reference>
<organism evidence="10 11">
    <name type="scientific">Proteobacteria bacterium 228</name>
    <dbReference type="NCBI Taxonomy" id="2083153"/>
    <lineage>
        <taxon>Bacteria</taxon>
        <taxon>Pseudomonadati</taxon>
        <taxon>Pseudomonadota</taxon>
    </lineage>
</organism>
<dbReference type="InterPro" id="IPR000888">
    <property type="entry name" value="RmlC-like"/>
</dbReference>
<protein>
    <recommendedName>
        <fullName evidence="4">dTDP-4-dehydrorhamnose 3,5-epimerase</fullName>
        <ecNumber evidence="3">5.1.3.13</ecNumber>
    </recommendedName>
    <alternativeName>
        <fullName evidence="6">Thymidine diphospho-4-keto-rhamnose 3,5-epimerase</fullName>
    </alternativeName>
    <alternativeName>
        <fullName evidence="5">dTDP-4-keto-6-deoxyglucose 3,5-epimerase</fullName>
    </alternativeName>
    <alternativeName>
        <fullName evidence="7">dTDP-6-deoxy-D-xylo-4-hexulose 3,5-epimerase</fullName>
    </alternativeName>
</protein>
<dbReference type="CDD" id="cd00438">
    <property type="entry name" value="cupin_RmlC"/>
    <property type="match status" value="1"/>
</dbReference>
<sequence length="187" mass="21098">MSSLTFQSTPLTGVKLVQRTCRSDERGQLARLFCMQELAGIGWIHPVKQINHTVTRLKGTVRGMHYQKPPVAEMKLVSCIRGSVWDVAVDLRADSPTFLQWFGYELSESNQIALLIPEGVAHGFQALQNESELIYCHSENYQPAYEAGLNPLDPYLSIRWPLSVHGLSSRDRQHPFINSEFRGVSLS</sequence>
<evidence type="ECO:0000256" key="8">
    <source>
        <dbReference type="PIRSR" id="PIRSR600888-1"/>
    </source>
</evidence>
<dbReference type="Pfam" id="PF00908">
    <property type="entry name" value="dTDP_sugar_isom"/>
    <property type="match status" value="1"/>
</dbReference>
<dbReference type="EMBL" id="PRLP01000015">
    <property type="protein sequence ID" value="PPC78434.1"/>
    <property type="molecule type" value="Genomic_DNA"/>
</dbReference>
<gene>
    <name evidence="10" type="ORF">C4K68_05115</name>
</gene>
<evidence type="ECO:0000256" key="1">
    <source>
        <dbReference type="ARBA" id="ARBA00001298"/>
    </source>
</evidence>
<feature type="active site" description="Proton acceptor" evidence="8">
    <location>
        <position position="65"/>
    </location>
</feature>
<evidence type="ECO:0000256" key="5">
    <source>
        <dbReference type="ARBA" id="ARBA00029758"/>
    </source>
</evidence>
<dbReference type="SUPFAM" id="SSF51182">
    <property type="entry name" value="RmlC-like cupins"/>
    <property type="match status" value="1"/>
</dbReference>
<feature type="site" description="Participates in a stacking interaction with the thymidine ring of dTDP-4-oxo-6-deoxyglucose" evidence="9">
    <location>
        <position position="141"/>
    </location>
</feature>
<proteinExistence type="predicted"/>
<name>A0A2S5KU96_9PROT</name>
<evidence type="ECO:0000256" key="9">
    <source>
        <dbReference type="PIRSR" id="PIRSR600888-3"/>
    </source>
</evidence>
<dbReference type="EC" id="5.1.3.13" evidence="3"/>
<accession>A0A2S5KU96</accession>
<evidence type="ECO:0000256" key="6">
    <source>
        <dbReference type="ARBA" id="ARBA00031424"/>
    </source>
</evidence>
<dbReference type="OrthoDB" id="9800680at2"/>
<dbReference type="GO" id="GO:0019305">
    <property type="term" value="P:dTDP-rhamnose biosynthetic process"/>
    <property type="evidence" value="ECO:0007669"/>
    <property type="project" value="TreeGrafter"/>
</dbReference>
<feature type="active site" description="Proton donor" evidence="8">
    <location>
        <position position="135"/>
    </location>
</feature>
<dbReference type="GO" id="GO:0005829">
    <property type="term" value="C:cytosol"/>
    <property type="evidence" value="ECO:0007669"/>
    <property type="project" value="TreeGrafter"/>
</dbReference>
<evidence type="ECO:0000313" key="11">
    <source>
        <dbReference type="Proteomes" id="UP000238196"/>
    </source>
</evidence>
<comment type="function">
    <text evidence="2">Catalyzes the epimerization of the C3' and C5'positions of dTDP-6-deoxy-D-xylo-4-hexulose, forming dTDP-6-deoxy-L-lyxo-4-hexulose.</text>
</comment>
<dbReference type="GO" id="GO:0008830">
    <property type="term" value="F:dTDP-4-dehydrorhamnose 3,5-epimerase activity"/>
    <property type="evidence" value="ECO:0007669"/>
    <property type="project" value="UniProtKB-EC"/>
</dbReference>
<dbReference type="PANTHER" id="PTHR21047:SF2">
    <property type="entry name" value="THYMIDINE DIPHOSPHO-4-KETO-RHAMNOSE 3,5-EPIMERASE"/>
    <property type="match status" value="1"/>
</dbReference>
<evidence type="ECO:0000313" key="10">
    <source>
        <dbReference type="EMBL" id="PPC78434.1"/>
    </source>
</evidence>
<dbReference type="InterPro" id="IPR014710">
    <property type="entry name" value="RmlC-like_jellyroll"/>
</dbReference>
<dbReference type="AlphaFoldDB" id="A0A2S5KU96"/>
<dbReference type="InterPro" id="IPR011051">
    <property type="entry name" value="RmlC_Cupin_sf"/>
</dbReference>